<evidence type="ECO:0000313" key="4">
    <source>
        <dbReference type="EMBL" id="BBF81552.1"/>
    </source>
</evidence>
<sequence>MSFDDTTARRAAFPVDPAFVERWSSRALSGEAISDAELNTCFEAARWAPSGFNAQPVRFVYAHRETPEFDALLSLLNAKNQSWARRSAALVFVLSRTDFVFNGQTVEVGSHAFDAGAAWAAFAHQAHLLGLSARAIGGFDRAAAPAALGLTANFAVHVAVAVGRRGPLHDLPETFHAQEAPSARRPFETFVHEGRFRGEP</sequence>
<dbReference type="AlphaFoldDB" id="A0A3G9G2J8"/>
<evidence type="ECO:0000259" key="3">
    <source>
        <dbReference type="Pfam" id="PF00881"/>
    </source>
</evidence>
<dbReference type="SUPFAM" id="SSF55469">
    <property type="entry name" value="FMN-dependent nitroreductase-like"/>
    <property type="match status" value="1"/>
</dbReference>
<evidence type="ECO:0000256" key="1">
    <source>
        <dbReference type="ARBA" id="ARBA00007118"/>
    </source>
</evidence>
<evidence type="ECO:0000313" key="5">
    <source>
        <dbReference type="Proteomes" id="UP000278756"/>
    </source>
</evidence>
<reference evidence="5" key="2">
    <citation type="journal article" date="2017" name="Plant Physiol. Biochem.">
        <title>Differential oxidative and antioxidative response of duckweed Lemna minor toward plant growth promoting/inhibiting bacteria.</title>
        <authorList>
            <person name="Ishizawa H."/>
            <person name="Kuroda M."/>
            <person name="Morikawa M."/>
            <person name="Ike M."/>
        </authorList>
    </citation>
    <scope>NUCLEOTIDE SEQUENCE [LARGE SCALE GENOMIC DNA]</scope>
    <source>
        <strain evidence="5">M6</strain>
    </source>
</reference>
<dbReference type="Proteomes" id="UP000278756">
    <property type="component" value="Chromosome 1"/>
</dbReference>
<dbReference type="RefSeq" id="WP_126422727.1">
    <property type="nucleotide sequence ID" value="NZ_AP018827.1"/>
</dbReference>
<comment type="similarity">
    <text evidence="1">Belongs to the nitroreductase family.</text>
</comment>
<organism evidence="4 5">
    <name type="scientific">Asticcacaulis excentricus</name>
    <dbReference type="NCBI Taxonomy" id="78587"/>
    <lineage>
        <taxon>Bacteria</taxon>
        <taxon>Pseudomonadati</taxon>
        <taxon>Pseudomonadota</taxon>
        <taxon>Alphaproteobacteria</taxon>
        <taxon>Caulobacterales</taxon>
        <taxon>Caulobacteraceae</taxon>
        <taxon>Asticcacaulis</taxon>
    </lineage>
</organism>
<accession>A0A3G9G2J8</accession>
<keyword evidence="2" id="KW-0560">Oxidoreductase</keyword>
<dbReference type="PANTHER" id="PTHR43673">
    <property type="entry name" value="NAD(P)H NITROREDUCTASE YDGI-RELATED"/>
    <property type="match status" value="1"/>
</dbReference>
<protein>
    <submittedName>
        <fullName evidence="4">Nitroreductase family protein</fullName>
    </submittedName>
</protein>
<dbReference type="PANTHER" id="PTHR43673:SF10">
    <property type="entry name" value="NADH DEHYDROGENASE_NAD(P)H NITROREDUCTASE XCC3605-RELATED"/>
    <property type="match status" value="1"/>
</dbReference>
<evidence type="ECO:0000256" key="2">
    <source>
        <dbReference type="ARBA" id="ARBA00023002"/>
    </source>
</evidence>
<dbReference type="GO" id="GO:0016491">
    <property type="term" value="F:oxidoreductase activity"/>
    <property type="evidence" value="ECO:0007669"/>
    <property type="project" value="UniProtKB-KW"/>
</dbReference>
<dbReference type="EMBL" id="AP018827">
    <property type="protein sequence ID" value="BBF81552.1"/>
    <property type="molecule type" value="Genomic_DNA"/>
</dbReference>
<dbReference type="OrthoDB" id="9802510at2"/>
<dbReference type="InterPro" id="IPR000415">
    <property type="entry name" value="Nitroreductase-like"/>
</dbReference>
<dbReference type="Gene3D" id="3.40.109.10">
    <property type="entry name" value="NADH Oxidase"/>
    <property type="match status" value="1"/>
</dbReference>
<proteinExistence type="inferred from homology"/>
<dbReference type="InterPro" id="IPR029479">
    <property type="entry name" value="Nitroreductase"/>
</dbReference>
<name>A0A3G9G2J8_9CAUL</name>
<dbReference type="Pfam" id="PF00881">
    <property type="entry name" value="Nitroreductase"/>
    <property type="match status" value="1"/>
</dbReference>
<feature type="domain" description="Nitroreductase" evidence="3">
    <location>
        <begin position="21"/>
        <end position="163"/>
    </location>
</feature>
<gene>
    <name evidence="4" type="ORF">EM6_2154</name>
</gene>
<reference evidence="5" key="1">
    <citation type="journal article" date="2017" name="Biotechnol. Biofuels">
        <title>Evaluation of environmental bacterial communities as a factor affecting the growth of duckweed Lemna minor.</title>
        <authorList>
            <person name="Ishizawa H."/>
            <person name="Kuroda M."/>
            <person name="Morikawa M."/>
            <person name="Ike M."/>
        </authorList>
    </citation>
    <scope>NUCLEOTIDE SEQUENCE [LARGE SCALE GENOMIC DNA]</scope>
    <source>
        <strain evidence="5">M6</strain>
    </source>
</reference>